<dbReference type="Proteomes" id="UP000217785">
    <property type="component" value="Unassembled WGS sequence"/>
</dbReference>
<dbReference type="AlphaFoldDB" id="A0A292YS64"/>
<accession>A0A292YS64</accession>
<feature type="transmembrane region" description="Helical" evidence="1">
    <location>
        <begin position="86"/>
        <end position="115"/>
    </location>
</feature>
<reference evidence="3" key="1">
    <citation type="submission" date="2017-07" db="EMBL/GenBank/DDBJ databases">
        <title>Draft genome sequence of Effusibacillus lacus strain skLN1.</title>
        <authorList>
            <person name="Watanabe M."/>
            <person name="Kojima H."/>
            <person name="Fukui M."/>
        </authorList>
    </citation>
    <scope>NUCLEOTIDE SEQUENCE [LARGE SCALE GENOMIC DNA]</scope>
    <source>
        <strain evidence="3">skLN1</strain>
    </source>
</reference>
<dbReference type="Pfam" id="PF04306">
    <property type="entry name" value="DUF456"/>
    <property type="match status" value="1"/>
</dbReference>
<feature type="transmembrane region" description="Helical" evidence="1">
    <location>
        <begin position="31"/>
        <end position="49"/>
    </location>
</feature>
<evidence type="ECO:0000313" key="3">
    <source>
        <dbReference type="Proteomes" id="UP000217785"/>
    </source>
</evidence>
<gene>
    <name evidence="2" type="ORF">EFBL_3460</name>
</gene>
<keyword evidence="1" id="KW-0472">Membrane</keyword>
<keyword evidence="3" id="KW-1185">Reference proteome</keyword>
<evidence type="ECO:0008006" key="4">
    <source>
        <dbReference type="Google" id="ProtNLM"/>
    </source>
</evidence>
<proteinExistence type="predicted"/>
<organism evidence="2 3">
    <name type="scientific">Effusibacillus lacus</name>
    <dbReference type="NCBI Taxonomy" id="1348429"/>
    <lineage>
        <taxon>Bacteria</taxon>
        <taxon>Bacillati</taxon>
        <taxon>Bacillota</taxon>
        <taxon>Bacilli</taxon>
        <taxon>Bacillales</taxon>
        <taxon>Alicyclobacillaceae</taxon>
        <taxon>Effusibacillus</taxon>
    </lineage>
</organism>
<name>A0A292YS64_9BACL</name>
<evidence type="ECO:0000256" key="1">
    <source>
        <dbReference type="SAM" id="Phobius"/>
    </source>
</evidence>
<protein>
    <recommendedName>
        <fullName evidence="4">DUF456 domain-containing protein</fullName>
    </recommendedName>
</protein>
<dbReference type="PANTHER" id="PTHR39165">
    <property type="entry name" value="IG HYPOTHETICAL 17883"/>
    <property type="match status" value="1"/>
</dbReference>
<dbReference type="InterPro" id="IPR007403">
    <property type="entry name" value="DUF456"/>
</dbReference>
<dbReference type="PANTHER" id="PTHR39165:SF1">
    <property type="entry name" value="DUF456 DOMAIN-CONTAINING PROTEIN"/>
    <property type="match status" value="1"/>
</dbReference>
<sequence>MEVQMVVLTLAIFLFVAGVLFTLYPILPGTLFVLAGILVYGAMEGWAAFPLWFWIVQAVLIALNFLTDWVASVLGIKRVGGSKQAIWGTTLGLIIGPLLLGPIGILAGPVLGAIIGELIQMRQAGQIARVAVASLIGFLLGIMVKFVLVLIQITLFAVQVWK</sequence>
<feature type="transmembrane region" description="Helical" evidence="1">
    <location>
        <begin position="6"/>
        <end position="24"/>
    </location>
</feature>
<comment type="caution">
    <text evidence="2">The sequence shown here is derived from an EMBL/GenBank/DDBJ whole genome shotgun (WGS) entry which is preliminary data.</text>
</comment>
<keyword evidence="1" id="KW-0812">Transmembrane</keyword>
<keyword evidence="1" id="KW-1133">Transmembrane helix</keyword>
<feature type="transmembrane region" description="Helical" evidence="1">
    <location>
        <begin position="135"/>
        <end position="158"/>
    </location>
</feature>
<evidence type="ECO:0000313" key="2">
    <source>
        <dbReference type="EMBL" id="GAX91769.1"/>
    </source>
</evidence>
<dbReference type="EMBL" id="BDUF01000109">
    <property type="protein sequence ID" value="GAX91769.1"/>
    <property type="molecule type" value="Genomic_DNA"/>
</dbReference>